<dbReference type="Proteomes" id="UP000271098">
    <property type="component" value="Unassembled WGS sequence"/>
</dbReference>
<evidence type="ECO:0000313" key="5">
    <source>
        <dbReference type="EMBL" id="VDN21039.1"/>
    </source>
</evidence>
<keyword evidence="2" id="KW-0560">Oxidoreductase</keyword>
<dbReference type="InterPro" id="IPR036291">
    <property type="entry name" value="NAD(P)-bd_dom_sf"/>
</dbReference>
<organism evidence="7">
    <name type="scientific">Gongylonema pulchrum</name>
    <dbReference type="NCBI Taxonomy" id="637853"/>
    <lineage>
        <taxon>Eukaryota</taxon>
        <taxon>Metazoa</taxon>
        <taxon>Ecdysozoa</taxon>
        <taxon>Nematoda</taxon>
        <taxon>Chromadorea</taxon>
        <taxon>Rhabditida</taxon>
        <taxon>Spirurina</taxon>
        <taxon>Spiruromorpha</taxon>
        <taxon>Spiruroidea</taxon>
        <taxon>Gongylonematidae</taxon>
        <taxon>Gongylonema</taxon>
    </lineage>
</organism>
<dbReference type="WBParaSite" id="GPUH_0001280001-mRNA-1">
    <property type="protein sequence ID" value="GPUH_0001280001-mRNA-1"/>
    <property type="gene ID" value="GPUH_0001280001"/>
</dbReference>
<dbReference type="PANTHER" id="PTHR10836:SF76">
    <property type="entry name" value="GLYCERALDEHYDE-3-PHOSPHATE DEHYDROGENASE-RELATED"/>
    <property type="match status" value="1"/>
</dbReference>
<comment type="catalytic activity">
    <reaction evidence="3">
        <text>D-glyceraldehyde 3-phosphate + phosphate + NAD(+) = (2R)-3-phospho-glyceroyl phosphate + NADH + H(+)</text>
        <dbReference type="Rhea" id="RHEA:10300"/>
        <dbReference type="ChEBI" id="CHEBI:15378"/>
        <dbReference type="ChEBI" id="CHEBI:43474"/>
        <dbReference type="ChEBI" id="CHEBI:57540"/>
        <dbReference type="ChEBI" id="CHEBI:57604"/>
        <dbReference type="ChEBI" id="CHEBI:57945"/>
        <dbReference type="ChEBI" id="CHEBI:59776"/>
        <dbReference type="EC" id="1.2.1.12"/>
    </reaction>
</comment>
<dbReference type="AlphaFoldDB" id="A0A183DVP5"/>
<dbReference type="PANTHER" id="PTHR10836">
    <property type="entry name" value="GLYCERALDEHYDE 3-PHOSPHATE DEHYDROGENASE"/>
    <property type="match status" value="1"/>
</dbReference>
<dbReference type="SMART" id="SM00846">
    <property type="entry name" value="Gp_dh_N"/>
    <property type="match status" value="1"/>
</dbReference>
<proteinExistence type="inferred from homology"/>
<comment type="similarity">
    <text evidence="1">Belongs to the glyceraldehyde-3-phosphate dehydrogenase family.</text>
</comment>
<dbReference type="OrthoDB" id="1152826at2759"/>
<dbReference type="SUPFAM" id="SSF51735">
    <property type="entry name" value="NAD(P)-binding Rossmann-fold domains"/>
    <property type="match status" value="1"/>
</dbReference>
<feature type="domain" description="Glyceraldehyde 3-phosphate dehydrogenase NAD(P) binding" evidence="4">
    <location>
        <begin position="46"/>
        <end position="116"/>
    </location>
</feature>
<name>A0A183DVP5_9BILA</name>
<dbReference type="Pfam" id="PF00044">
    <property type="entry name" value="Gp_dh_N"/>
    <property type="match status" value="1"/>
</dbReference>
<dbReference type="EMBL" id="UYRT01079609">
    <property type="protein sequence ID" value="VDN21039.1"/>
    <property type="molecule type" value="Genomic_DNA"/>
</dbReference>
<protein>
    <submittedName>
        <fullName evidence="7">Gp_dh_N domain-containing protein</fullName>
    </submittedName>
</protein>
<evidence type="ECO:0000313" key="6">
    <source>
        <dbReference type="Proteomes" id="UP000271098"/>
    </source>
</evidence>
<accession>A0A183DVP5</accession>
<evidence type="ECO:0000256" key="2">
    <source>
        <dbReference type="ARBA" id="ARBA00023002"/>
    </source>
</evidence>
<evidence type="ECO:0000313" key="7">
    <source>
        <dbReference type="WBParaSite" id="GPUH_0001280001-mRNA-1"/>
    </source>
</evidence>
<reference evidence="7" key="1">
    <citation type="submission" date="2016-06" db="UniProtKB">
        <authorList>
            <consortium name="WormBaseParasite"/>
        </authorList>
    </citation>
    <scope>IDENTIFICATION</scope>
</reference>
<reference evidence="5 6" key="2">
    <citation type="submission" date="2018-11" db="EMBL/GenBank/DDBJ databases">
        <authorList>
            <consortium name="Pathogen Informatics"/>
        </authorList>
    </citation>
    <scope>NUCLEOTIDE SEQUENCE [LARGE SCALE GENOMIC DNA]</scope>
</reference>
<dbReference type="GO" id="GO:0004365">
    <property type="term" value="F:glyceraldehyde-3-phosphate dehydrogenase (NAD+) (phosphorylating) activity"/>
    <property type="evidence" value="ECO:0007669"/>
    <property type="project" value="UniProtKB-EC"/>
</dbReference>
<gene>
    <name evidence="5" type="ORF">GPUH_LOCUS12786</name>
</gene>
<evidence type="ECO:0000259" key="4">
    <source>
        <dbReference type="SMART" id="SM00846"/>
    </source>
</evidence>
<dbReference type="GO" id="GO:0051287">
    <property type="term" value="F:NAD binding"/>
    <property type="evidence" value="ECO:0007669"/>
    <property type="project" value="InterPro"/>
</dbReference>
<dbReference type="GO" id="GO:0005829">
    <property type="term" value="C:cytosol"/>
    <property type="evidence" value="ECO:0007669"/>
    <property type="project" value="TreeGrafter"/>
</dbReference>
<sequence>MASSVTDDVSQFWQLETTGINHWPFQKAVEDEVMEQFEKTISRDNFGRIGRLVLRAAIEKDTVEVVAVNDPFINIDYMVYMFKYDSTHGRYKGNVTVGGGKLVVSLPGKGDHTITVHNR</sequence>
<dbReference type="GO" id="GO:0006096">
    <property type="term" value="P:glycolytic process"/>
    <property type="evidence" value="ECO:0007669"/>
    <property type="project" value="TreeGrafter"/>
</dbReference>
<evidence type="ECO:0000256" key="1">
    <source>
        <dbReference type="ARBA" id="ARBA00007406"/>
    </source>
</evidence>
<evidence type="ECO:0000256" key="3">
    <source>
        <dbReference type="ARBA" id="ARBA00047698"/>
    </source>
</evidence>
<keyword evidence="6" id="KW-1185">Reference proteome</keyword>
<dbReference type="InterPro" id="IPR020828">
    <property type="entry name" value="GlycerAld_3-P_DH_NAD(P)-bd"/>
</dbReference>
<dbReference type="InterPro" id="IPR020831">
    <property type="entry name" value="GlycerAld/Erythrose_P_DH"/>
</dbReference>
<dbReference type="Gene3D" id="3.40.50.720">
    <property type="entry name" value="NAD(P)-binding Rossmann-like Domain"/>
    <property type="match status" value="1"/>
</dbReference>